<dbReference type="GO" id="GO:0051897">
    <property type="term" value="P:positive regulation of phosphatidylinositol 3-kinase/protein kinase B signal transduction"/>
    <property type="evidence" value="ECO:0007669"/>
    <property type="project" value="UniProtKB-ARBA"/>
</dbReference>
<evidence type="ECO:0000256" key="1">
    <source>
        <dbReference type="ARBA" id="ARBA00004496"/>
    </source>
</evidence>
<evidence type="ECO:0000256" key="7">
    <source>
        <dbReference type="PROSITE-ProRule" id="PRU00221"/>
    </source>
</evidence>
<dbReference type="InterPro" id="IPR020472">
    <property type="entry name" value="WD40_PAC1"/>
</dbReference>
<dbReference type="GO" id="GO:0031932">
    <property type="term" value="C:TORC2 complex"/>
    <property type="evidence" value="ECO:0007669"/>
    <property type="project" value="InterPro"/>
</dbReference>
<evidence type="ECO:0000313" key="8">
    <source>
        <dbReference type="EMBL" id="CAD8476676.1"/>
    </source>
</evidence>
<dbReference type="EMBL" id="HBEP01008723">
    <property type="protein sequence ID" value="CAD8476676.1"/>
    <property type="molecule type" value="Transcribed_RNA"/>
</dbReference>
<dbReference type="GO" id="GO:0005737">
    <property type="term" value="C:cytoplasm"/>
    <property type="evidence" value="ECO:0007669"/>
    <property type="project" value="UniProtKB-SubCell"/>
</dbReference>
<dbReference type="GO" id="GO:0032535">
    <property type="term" value="P:regulation of cellular component size"/>
    <property type="evidence" value="ECO:0007669"/>
    <property type="project" value="UniProtKB-ARBA"/>
</dbReference>
<dbReference type="GO" id="GO:0038203">
    <property type="term" value="P:TORC2 signaling"/>
    <property type="evidence" value="ECO:0007669"/>
    <property type="project" value="UniProtKB-ARBA"/>
</dbReference>
<accession>A0A7S0E798</accession>
<evidence type="ECO:0000256" key="2">
    <source>
        <dbReference type="ARBA" id="ARBA00009890"/>
    </source>
</evidence>
<dbReference type="PRINTS" id="PR00320">
    <property type="entry name" value="GPROTEINBRPT"/>
</dbReference>
<dbReference type="PANTHER" id="PTHR19842:SF0">
    <property type="entry name" value="TARGET OF RAPAMYCIN COMPLEX SUBUNIT LST8"/>
    <property type="match status" value="1"/>
</dbReference>
<dbReference type="CDD" id="cd00200">
    <property type="entry name" value="WD40"/>
    <property type="match status" value="1"/>
</dbReference>
<feature type="repeat" description="WD" evidence="7">
    <location>
        <begin position="120"/>
        <end position="154"/>
    </location>
</feature>
<dbReference type="InterPro" id="IPR015943">
    <property type="entry name" value="WD40/YVTN_repeat-like_dom_sf"/>
</dbReference>
<feature type="repeat" description="WD" evidence="7">
    <location>
        <begin position="1"/>
        <end position="28"/>
    </location>
</feature>
<dbReference type="PROSITE" id="PS50082">
    <property type="entry name" value="WD_REPEATS_2"/>
    <property type="match status" value="5"/>
</dbReference>
<gene>
    <name evidence="8" type="ORF">PANT1444_LOCUS4867</name>
</gene>
<dbReference type="SMART" id="SM00320">
    <property type="entry name" value="WD40"/>
    <property type="match status" value="6"/>
</dbReference>
<dbReference type="AlphaFoldDB" id="A0A7S0E798"/>
<dbReference type="PROSITE" id="PS50294">
    <property type="entry name" value="WD_REPEATS_REGION"/>
    <property type="match status" value="4"/>
</dbReference>
<reference evidence="8" key="1">
    <citation type="submission" date="2021-01" db="EMBL/GenBank/DDBJ databases">
        <authorList>
            <person name="Corre E."/>
            <person name="Pelletier E."/>
            <person name="Niang G."/>
            <person name="Scheremetjew M."/>
            <person name="Finn R."/>
            <person name="Kale V."/>
            <person name="Holt S."/>
            <person name="Cochrane G."/>
            <person name="Meng A."/>
            <person name="Brown T."/>
            <person name="Cohen L."/>
        </authorList>
    </citation>
    <scope>NUCLEOTIDE SEQUENCE</scope>
    <source>
        <strain evidence="8">CCMP1374</strain>
    </source>
</reference>
<feature type="repeat" description="WD" evidence="7">
    <location>
        <begin position="72"/>
        <end position="106"/>
    </location>
</feature>
<feature type="repeat" description="WD" evidence="7">
    <location>
        <begin position="205"/>
        <end position="240"/>
    </location>
</feature>
<dbReference type="PROSITE" id="PS00678">
    <property type="entry name" value="WD_REPEATS_1"/>
    <property type="match status" value="4"/>
</dbReference>
<feature type="repeat" description="WD" evidence="7">
    <location>
        <begin position="248"/>
        <end position="289"/>
    </location>
</feature>
<dbReference type="GO" id="GO:0032956">
    <property type="term" value="P:regulation of actin cytoskeleton organization"/>
    <property type="evidence" value="ECO:0007669"/>
    <property type="project" value="TreeGrafter"/>
</dbReference>
<evidence type="ECO:0000256" key="4">
    <source>
        <dbReference type="ARBA" id="ARBA00022574"/>
    </source>
</evidence>
<dbReference type="InterPro" id="IPR036322">
    <property type="entry name" value="WD40_repeat_dom_sf"/>
</dbReference>
<comment type="similarity">
    <text evidence="2">Belongs to the WD repeat LST8 family.</text>
</comment>
<keyword evidence="3" id="KW-0963">Cytoplasm</keyword>
<proteinExistence type="inferred from homology"/>
<dbReference type="SUPFAM" id="SSF50978">
    <property type="entry name" value="WD40 repeat-like"/>
    <property type="match status" value="1"/>
</dbReference>
<keyword evidence="4 7" id="KW-0853">WD repeat</keyword>
<dbReference type="InterPro" id="IPR037588">
    <property type="entry name" value="MLST8"/>
</dbReference>
<dbReference type="InterPro" id="IPR019775">
    <property type="entry name" value="WD40_repeat_CS"/>
</dbReference>
<dbReference type="InterPro" id="IPR001680">
    <property type="entry name" value="WD40_rpt"/>
</dbReference>
<evidence type="ECO:0000256" key="5">
    <source>
        <dbReference type="ARBA" id="ARBA00022737"/>
    </source>
</evidence>
<dbReference type="Gene3D" id="2.130.10.10">
    <property type="entry name" value="YVTN repeat-like/Quinoprotein amine dehydrogenase"/>
    <property type="match status" value="1"/>
</dbReference>
<dbReference type="GO" id="GO:0031931">
    <property type="term" value="C:TORC1 complex"/>
    <property type="evidence" value="ECO:0007669"/>
    <property type="project" value="InterPro"/>
</dbReference>
<evidence type="ECO:0000256" key="3">
    <source>
        <dbReference type="ARBA" id="ARBA00022490"/>
    </source>
</evidence>
<keyword evidence="5" id="KW-0677">Repeat</keyword>
<sequence>MSGVLLATAGYDHTIRLWEAPSGVCYKTMQHPDSQVNKLEITPDKQYIAAAGNPSLRIYDINGSSPNALSSYDGHTNNITAVGFQKEGKWMFTGSEDGTIKIWDMRAPGCQREYESGSPLNTVMLHPNQAELISGDRDGNIRVWDLTQNACSAELVPDGAKAIRSVCISRDASLLAAANDAGSCFVWRLGRNEDSSAKFEPLQKLQAHATYVLKVIMSPDGKRLATCSADQTVKIWDIQNNFACDKTLTGHQRWVWDAVYSEDSAYLVTASSDQTARLWDVASGETIRHYTGHHKAVIAVALHDRNTGPGGGAA</sequence>
<protein>
    <recommendedName>
        <fullName evidence="6">Protein LST8 homolog</fullName>
    </recommendedName>
</protein>
<name>A0A7S0E798_9EUKA</name>
<dbReference type="FunFam" id="2.130.10.10:FF:000505">
    <property type="entry name" value="Blast:Protein LST8 homolog"/>
    <property type="match status" value="1"/>
</dbReference>
<organism evidence="8">
    <name type="scientific">Phaeocystis antarctica</name>
    <dbReference type="NCBI Taxonomy" id="33657"/>
    <lineage>
        <taxon>Eukaryota</taxon>
        <taxon>Haptista</taxon>
        <taxon>Haptophyta</taxon>
        <taxon>Prymnesiophyceae</taxon>
        <taxon>Phaeocystales</taxon>
        <taxon>Phaeocystaceae</taxon>
        <taxon>Phaeocystis</taxon>
    </lineage>
</organism>
<dbReference type="PANTHER" id="PTHR19842">
    <property type="entry name" value="G BETA-LIKE PROTEIN GBL"/>
    <property type="match status" value="1"/>
</dbReference>
<dbReference type="Pfam" id="PF00400">
    <property type="entry name" value="WD40"/>
    <property type="match status" value="6"/>
</dbReference>
<evidence type="ECO:0000256" key="6">
    <source>
        <dbReference type="ARBA" id="ARBA00074814"/>
    </source>
</evidence>
<comment type="subcellular location">
    <subcellularLocation>
        <location evidence="1">Cytoplasm</location>
    </subcellularLocation>
</comment>